<gene>
    <name evidence="2" type="ORF">KXQ929_LOCUS46358</name>
</gene>
<accession>A0A820J075</accession>
<name>A0A820J075_9BILA</name>
<feature type="transmembrane region" description="Helical" evidence="1">
    <location>
        <begin position="213"/>
        <end position="231"/>
    </location>
</feature>
<keyword evidence="1" id="KW-1133">Transmembrane helix</keyword>
<feature type="non-terminal residue" evidence="2">
    <location>
        <position position="257"/>
    </location>
</feature>
<dbReference type="AlphaFoldDB" id="A0A820J075"/>
<feature type="transmembrane region" description="Helical" evidence="1">
    <location>
        <begin position="238"/>
        <end position="256"/>
    </location>
</feature>
<reference evidence="2" key="1">
    <citation type="submission" date="2021-02" db="EMBL/GenBank/DDBJ databases">
        <authorList>
            <person name="Nowell W R."/>
        </authorList>
    </citation>
    <scope>NUCLEOTIDE SEQUENCE</scope>
</reference>
<evidence type="ECO:0000313" key="2">
    <source>
        <dbReference type="EMBL" id="CAF4316007.1"/>
    </source>
</evidence>
<keyword evidence="1" id="KW-0812">Transmembrane</keyword>
<sequence length="257" mass="29432">IKKIPNNNNRTTLNYDDKNNGSGWYSVSITSIRTAHLYIPNLRLGRISKYDNINSHVISIDIKLRKSIQQTDRLSTLVPISNIPVFITMGYLKDDNISGNQCVYLDTTNVFTNKQYKTTLFRQWAWQSLPSTCKINAIPMSDKATCSCLISNATIAITSDMFDPKWRPPESRMYLFGIFSYIGSFIHILFALLTLIMLNYLRTHSSAAYIHKHYSFVLCCSQVILILAFNGIPSKHLFLCRAVAFTAHFFYTFILLL</sequence>
<feature type="non-terminal residue" evidence="2">
    <location>
        <position position="1"/>
    </location>
</feature>
<feature type="transmembrane region" description="Helical" evidence="1">
    <location>
        <begin position="174"/>
        <end position="201"/>
    </location>
</feature>
<protein>
    <submittedName>
        <fullName evidence="2">Uncharacterized protein</fullName>
    </submittedName>
</protein>
<dbReference type="EMBL" id="CAJOBB010015358">
    <property type="protein sequence ID" value="CAF4316007.1"/>
    <property type="molecule type" value="Genomic_DNA"/>
</dbReference>
<keyword evidence="1" id="KW-0472">Membrane</keyword>
<evidence type="ECO:0000256" key="1">
    <source>
        <dbReference type="SAM" id="Phobius"/>
    </source>
</evidence>
<evidence type="ECO:0000313" key="3">
    <source>
        <dbReference type="Proteomes" id="UP000663868"/>
    </source>
</evidence>
<proteinExistence type="predicted"/>
<comment type="caution">
    <text evidence="2">The sequence shown here is derived from an EMBL/GenBank/DDBJ whole genome shotgun (WGS) entry which is preliminary data.</text>
</comment>
<organism evidence="2 3">
    <name type="scientific">Adineta steineri</name>
    <dbReference type="NCBI Taxonomy" id="433720"/>
    <lineage>
        <taxon>Eukaryota</taxon>
        <taxon>Metazoa</taxon>
        <taxon>Spiralia</taxon>
        <taxon>Gnathifera</taxon>
        <taxon>Rotifera</taxon>
        <taxon>Eurotatoria</taxon>
        <taxon>Bdelloidea</taxon>
        <taxon>Adinetida</taxon>
        <taxon>Adinetidae</taxon>
        <taxon>Adineta</taxon>
    </lineage>
</organism>
<dbReference type="Proteomes" id="UP000663868">
    <property type="component" value="Unassembled WGS sequence"/>
</dbReference>